<accession>A0ABR6WTT0</accession>
<proteinExistence type="predicted"/>
<evidence type="ECO:0000256" key="3">
    <source>
        <dbReference type="ARBA" id="ARBA00022692"/>
    </source>
</evidence>
<evidence type="ECO:0000256" key="1">
    <source>
        <dbReference type="ARBA" id="ARBA00004651"/>
    </source>
</evidence>
<keyword evidence="4 6" id="KW-1133">Transmembrane helix</keyword>
<feature type="transmembrane region" description="Helical" evidence="6">
    <location>
        <begin position="151"/>
        <end position="171"/>
    </location>
</feature>
<feature type="transmembrane region" description="Helical" evidence="6">
    <location>
        <begin position="6"/>
        <end position="22"/>
    </location>
</feature>
<dbReference type="Proteomes" id="UP000603234">
    <property type="component" value="Unassembled WGS sequence"/>
</dbReference>
<dbReference type="RefSeq" id="WP_186841907.1">
    <property type="nucleotide sequence ID" value="NZ_WJBC01000006.1"/>
</dbReference>
<feature type="transmembrane region" description="Helical" evidence="6">
    <location>
        <begin position="177"/>
        <end position="199"/>
    </location>
</feature>
<keyword evidence="8" id="KW-1185">Reference proteome</keyword>
<dbReference type="InterPro" id="IPR038730">
    <property type="entry name" value="HyfE-like"/>
</dbReference>
<keyword evidence="3 6" id="KW-0812">Transmembrane</keyword>
<comment type="subcellular location">
    <subcellularLocation>
        <location evidence="1">Cell membrane</location>
        <topology evidence="1">Multi-pass membrane protein</topology>
    </subcellularLocation>
</comment>
<organism evidence="7 8">
    <name type="scientific">Acetobacterium fimetarium</name>
    <dbReference type="NCBI Taxonomy" id="52691"/>
    <lineage>
        <taxon>Bacteria</taxon>
        <taxon>Bacillati</taxon>
        <taxon>Bacillota</taxon>
        <taxon>Clostridia</taxon>
        <taxon>Eubacteriales</taxon>
        <taxon>Eubacteriaceae</taxon>
        <taxon>Acetobacterium</taxon>
    </lineage>
</organism>
<gene>
    <name evidence="7" type="ORF">GH808_06175</name>
</gene>
<feature type="transmembrane region" description="Helical" evidence="6">
    <location>
        <begin position="34"/>
        <end position="53"/>
    </location>
</feature>
<evidence type="ECO:0000313" key="8">
    <source>
        <dbReference type="Proteomes" id="UP000603234"/>
    </source>
</evidence>
<evidence type="ECO:0000256" key="5">
    <source>
        <dbReference type="ARBA" id="ARBA00023136"/>
    </source>
</evidence>
<comment type="caution">
    <text evidence="7">The sequence shown here is derived from an EMBL/GenBank/DDBJ whole genome shotgun (WGS) entry which is preliminary data.</text>
</comment>
<feature type="transmembrane region" description="Helical" evidence="6">
    <location>
        <begin position="59"/>
        <end position="78"/>
    </location>
</feature>
<feature type="transmembrane region" description="Helical" evidence="6">
    <location>
        <begin position="93"/>
        <end position="114"/>
    </location>
</feature>
<evidence type="ECO:0000256" key="6">
    <source>
        <dbReference type="SAM" id="Phobius"/>
    </source>
</evidence>
<evidence type="ECO:0000313" key="7">
    <source>
        <dbReference type="EMBL" id="MBC3804022.1"/>
    </source>
</evidence>
<protein>
    <submittedName>
        <fullName evidence="7">Hydrogenase</fullName>
    </submittedName>
</protein>
<reference evidence="7 8" key="1">
    <citation type="journal article" date="2020" name="mSystems">
        <title>Defining Genomic and Predicted Metabolic Features of the Acetobacterium Genus.</title>
        <authorList>
            <person name="Ross D.E."/>
            <person name="Marshall C.W."/>
            <person name="Gulliver D."/>
            <person name="May H.D."/>
            <person name="Norman R.S."/>
        </authorList>
    </citation>
    <scope>NUCLEOTIDE SEQUENCE [LARGE SCALE GENOMIC DNA]</scope>
    <source>
        <strain evidence="7 8">DSM 8238</strain>
    </source>
</reference>
<dbReference type="EMBL" id="WJBC01000006">
    <property type="protein sequence ID" value="MBC3804022.1"/>
    <property type="molecule type" value="Genomic_DNA"/>
</dbReference>
<dbReference type="PANTHER" id="PTHR38601:SF1">
    <property type="entry name" value="HYDROGENASE-4 COMPONENT E"/>
    <property type="match status" value="1"/>
</dbReference>
<name>A0ABR6WTT0_9FIRM</name>
<dbReference type="Gene3D" id="1.10.287.3510">
    <property type="match status" value="1"/>
</dbReference>
<evidence type="ECO:0000256" key="4">
    <source>
        <dbReference type="ARBA" id="ARBA00022989"/>
    </source>
</evidence>
<sequence length="218" mass="24083">MTNYLDALSVLLLVSAFILMGNKRIGSYIKTFQFQSALVALLTGIIGISSFAQDGRIDVLIICAVVIGIKVLFIPYLLKKTYAKVAYRVEKDFFLNIPILVLICCLMVVFSYFSFAETMGINTGTINNQIVNSFSVILIGLLFMISRKKAIGQIVGFLVIENGIFVTALFATHGMPFIVDMGILMDILVAVIIMGIMVFRIDEKFGSINVDNIKDLRG</sequence>
<keyword evidence="5 6" id="KW-0472">Membrane</keyword>
<feature type="transmembrane region" description="Helical" evidence="6">
    <location>
        <begin position="126"/>
        <end position="144"/>
    </location>
</feature>
<dbReference type="PANTHER" id="PTHR38601">
    <property type="entry name" value="HYDROGENASE-4 COMPONENT E"/>
    <property type="match status" value="1"/>
</dbReference>
<evidence type="ECO:0000256" key="2">
    <source>
        <dbReference type="ARBA" id="ARBA00022475"/>
    </source>
</evidence>
<keyword evidence="2" id="KW-1003">Cell membrane</keyword>